<dbReference type="PANTHER" id="PTHR30558">
    <property type="entry name" value="EXBD MEMBRANE COMPONENT OF PMF-DRIVEN MACROMOLECULE IMPORT SYSTEM"/>
    <property type="match status" value="1"/>
</dbReference>
<evidence type="ECO:0000256" key="1">
    <source>
        <dbReference type="ARBA" id="ARBA00004162"/>
    </source>
</evidence>
<dbReference type="Proteomes" id="UP000094379">
    <property type="component" value="Unassembled WGS sequence"/>
</dbReference>
<dbReference type="STRING" id="291169.A9E74_02060"/>
<reference evidence="9 10" key="1">
    <citation type="submission" date="2016-07" db="EMBL/GenBank/DDBJ databases">
        <title>Draft Genome Sequence of Methylophaga muralis Bur 1.</title>
        <authorList>
            <person name="Vasilenko O.V."/>
            <person name="Doronina N.V."/>
            <person name="Shmareva M.N."/>
            <person name="Tarlachkov S.V."/>
            <person name="Mustakhimov I."/>
            <person name="Trotsenko Y.A."/>
        </authorList>
    </citation>
    <scope>NUCLEOTIDE SEQUENCE [LARGE SCALE GENOMIC DNA]</scope>
    <source>
        <strain evidence="9 10">Bur 1</strain>
    </source>
</reference>
<proteinExistence type="inferred from homology"/>
<accession>A0A1E3GQ72</accession>
<protein>
    <submittedName>
        <fullName evidence="9">Colicin uptake protein TolR</fullName>
    </submittedName>
</protein>
<dbReference type="InterPro" id="IPR003400">
    <property type="entry name" value="ExbD"/>
</dbReference>
<dbReference type="GO" id="GO:0005886">
    <property type="term" value="C:plasma membrane"/>
    <property type="evidence" value="ECO:0007669"/>
    <property type="project" value="UniProtKB-SubCell"/>
</dbReference>
<evidence type="ECO:0000256" key="8">
    <source>
        <dbReference type="SAM" id="Phobius"/>
    </source>
</evidence>
<dbReference type="GO" id="GO:0015031">
    <property type="term" value="P:protein transport"/>
    <property type="evidence" value="ECO:0007669"/>
    <property type="project" value="UniProtKB-KW"/>
</dbReference>
<evidence type="ECO:0000256" key="2">
    <source>
        <dbReference type="ARBA" id="ARBA00005811"/>
    </source>
</evidence>
<comment type="subcellular location">
    <subcellularLocation>
        <location evidence="1">Cell membrane</location>
        <topology evidence="1">Single-pass membrane protein</topology>
    </subcellularLocation>
    <subcellularLocation>
        <location evidence="7">Cell membrane</location>
        <topology evidence="7">Single-pass type II membrane protein</topology>
    </subcellularLocation>
</comment>
<comment type="similarity">
    <text evidence="2 7">Belongs to the ExbD/TolR family.</text>
</comment>
<evidence type="ECO:0000256" key="7">
    <source>
        <dbReference type="RuleBase" id="RU003879"/>
    </source>
</evidence>
<organism evidence="9 10">
    <name type="scientific">Methylophaga muralis</name>
    <dbReference type="NCBI Taxonomy" id="291169"/>
    <lineage>
        <taxon>Bacteria</taxon>
        <taxon>Pseudomonadati</taxon>
        <taxon>Pseudomonadota</taxon>
        <taxon>Gammaproteobacteria</taxon>
        <taxon>Thiotrichales</taxon>
        <taxon>Piscirickettsiaceae</taxon>
        <taxon>Methylophaga</taxon>
    </lineage>
</organism>
<evidence type="ECO:0000313" key="10">
    <source>
        <dbReference type="Proteomes" id="UP000094379"/>
    </source>
</evidence>
<comment type="caution">
    <text evidence="9">The sequence shown here is derived from an EMBL/GenBank/DDBJ whole genome shotgun (WGS) entry which is preliminary data.</text>
</comment>
<dbReference type="PATRIC" id="fig|291169.3.peg.2071"/>
<evidence type="ECO:0000313" key="9">
    <source>
        <dbReference type="EMBL" id="ODN66180.1"/>
    </source>
</evidence>
<dbReference type="GO" id="GO:0022857">
    <property type="term" value="F:transmembrane transporter activity"/>
    <property type="evidence" value="ECO:0007669"/>
    <property type="project" value="InterPro"/>
</dbReference>
<keyword evidence="7" id="KW-0813">Transport</keyword>
<keyword evidence="6 8" id="KW-0472">Membrane</keyword>
<evidence type="ECO:0000256" key="4">
    <source>
        <dbReference type="ARBA" id="ARBA00022692"/>
    </source>
</evidence>
<keyword evidence="4 7" id="KW-0812">Transmembrane</keyword>
<keyword evidence="10" id="KW-1185">Reference proteome</keyword>
<dbReference type="RefSeq" id="WP_069296481.1">
    <property type="nucleotide sequence ID" value="NZ_MCRI01000025.1"/>
</dbReference>
<name>A0A1E3GQ72_9GAMM</name>
<evidence type="ECO:0000256" key="3">
    <source>
        <dbReference type="ARBA" id="ARBA00022475"/>
    </source>
</evidence>
<keyword evidence="7" id="KW-0653">Protein transport</keyword>
<dbReference type="Pfam" id="PF02472">
    <property type="entry name" value="ExbD"/>
    <property type="match status" value="1"/>
</dbReference>
<feature type="transmembrane region" description="Helical" evidence="8">
    <location>
        <begin position="12"/>
        <end position="32"/>
    </location>
</feature>
<evidence type="ECO:0000256" key="5">
    <source>
        <dbReference type="ARBA" id="ARBA00022989"/>
    </source>
</evidence>
<keyword evidence="3" id="KW-1003">Cell membrane</keyword>
<keyword evidence="5 8" id="KW-1133">Transmembrane helix</keyword>
<gene>
    <name evidence="9" type="ORF">A9E74_02060</name>
</gene>
<evidence type="ECO:0000256" key="6">
    <source>
        <dbReference type="ARBA" id="ARBA00023136"/>
    </source>
</evidence>
<dbReference type="AlphaFoldDB" id="A0A1E3GQ72"/>
<dbReference type="EMBL" id="MCRI01000025">
    <property type="protein sequence ID" value="ODN66180.1"/>
    <property type="molecule type" value="Genomic_DNA"/>
</dbReference>
<sequence length="132" mass="15006">MLLEHPLVAKRRLISLTPLIDVVFILLLFFMLSSGFTQWRQMDITAASESYNTEEIRTQYYLLLQAAGEYEFDQRRYSVSKLTPIKQKLQEDKAGVFVVSVAEGVTTQQMIDFLDQLKSIGVEKVSLAGLAI</sequence>